<dbReference type="EMBL" id="MTSD02000008">
    <property type="protein sequence ID" value="OOV86212.1"/>
    <property type="molecule type" value="Genomic_DNA"/>
</dbReference>
<evidence type="ECO:0000259" key="3">
    <source>
        <dbReference type="PROSITE" id="PS50206"/>
    </source>
</evidence>
<dbReference type="GO" id="GO:0016740">
    <property type="term" value="F:transferase activity"/>
    <property type="evidence" value="ECO:0007669"/>
    <property type="project" value="UniProtKB-KW"/>
</dbReference>
<dbReference type="STRING" id="966.BTA35_0214635"/>
<dbReference type="InterPro" id="IPR036873">
    <property type="entry name" value="Rhodanese-like_dom_sf"/>
</dbReference>
<dbReference type="Proteomes" id="UP000190064">
    <property type="component" value="Unassembled WGS sequence"/>
</dbReference>
<evidence type="ECO:0000313" key="5">
    <source>
        <dbReference type="Proteomes" id="UP000190064"/>
    </source>
</evidence>
<name>A0A1T1H8P8_OCELI</name>
<evidence type="ECO:0000256" key="2">
    <source>
        <dbReference type="SAM" id="SignalP"/>
    </source>
</evidence>
<proteinExistence type="predicted"/>
<keyword evidence="5" id="KW-1185">Reference proteome</keyword>
<dbReference type="RefSeq" id="WP_078320560.1">
    <property type="nucleotide sequence ID" value="NZ_FXTS01000009.1"/>
</dbReference>
<feature type="signal peptide" evidence="2">
    <location>
        <begin position="1"/>
        <end position="23"/>
    </location>
</feature>
<evidence type="ECO:0000256" key="1">
    <source>
        <dbReference type="SAM" id="MobiDB-lite"/>
    </source>
</evidence>
<sequence>MKKRLMALALISSSLMFCGALRASELGVTPVQAYEMNKGPQAPVLLVDVRDPVEIMFVGFTDEVDLNIPFLMVDRQGWDEKKNRFRLYRNPDFAAQVEQALQARGLDKTATVITMCRSGSERGLPSAQYLRDQGFKNARYVINGFQGGSLKAGEHKGMRIKNGWQNSGLPWGAKPNPDKIYRADKRQP</sequence>
<dbReference type="SMART" id="SM00450">
    <property type="entry name" value="RHOD"/>
    <property type="match status" value="1"/>
</dbReference>
<evidence type="ECO:0000313" key="4">
    <source>
        <dbReference type="EMBL" id="OOV86212.1"/>
    </source>
</evidence>
<keyword evidence="2" id="KW-0732">Signal</keyword>
<feature type="domain" description="Rhodanese" evidence="3">
    <location>
        <begin position="40"/>
        <end position="157"/>
    </location>
</feature>
<comment type="caution">
    <text evidence="4">The sequence shown here is derived from an EMBL/GenBank/DDBJ whole genome shotgun (WGS) entry which is preliminary data.</text>
</comment>
<feature type="region of interest" description="Disordered" evidence="1">
    <location>
        <begin position="166"/>
        <end position="188"/>
    </location>
</feature>
<dbReference type="PROSITE" id="PS50206">
    <property type="entry name" value="RHODANESE_3"/>
    <property type="match status" value="1"/>
</dbReference>
<dbReference type="AlphaFoldDB" id="A0A1T1H8P8"/>
<organism evidence="4 5">
    <name type="scientific">Oceanospirillum linum</name>
    <dbReference type="NCBI Taxonomy" id="966"/>
    <lineage>
        <taxon>Bacteria</taxon>
        <taxon>Pseudomonadati</taxon>
        <taxon>Pseudomonadota</taxon>
        <taxon>Gammaproteobacteria</taxon>
        <taxon>Oceanospirillales</taxon>
        <taxon>Oceanospirillaceae</taxon>
        <taxon>Oceanospirillum</taxon>
    </lineage>
</organism>
<dbReference type="Gene3D" id="3.40.250.10">
    <property type="entry name" value="Rhodanese-like domain"/>
    <property type="match status" value="1"/>
</dbReference>
<protein>
    <submittedName>
        <fullName evidence="4">Sulfurtransferase</fullName>
    </submittedName>
</protein>
<dbReference type="SUPFAM" id="SSF52821">
    <property type="entry name" value="Rhodanese/Cell cycle control phosphatase"/>
    <property type="match status" value="1"/>
</dbReference>
<dbReference type="InterPro" id="IPR001763">
    <property type="entry name" value="Rhodanese-like_dom"/>
</dbReference>
<dbReference type="Pfam" id="PF00581">
    <property type="entry name" value="Rhodanese"/>
    <property type="match status" value="1"/>
</dbReference>
<feature type="compositionally biased region" description="Basic and acidic residues" evidence="1">
    <location>
        <begin position="176"/>
        <end position="188"/>
    </location>
</feature>
<reference evidence="4" key="1">
    <citation type="submission" date="2017-02" db="EMBL/GenBank/DDBJ databases">
        <title>Draft Genome Sequence of the Salt Water Bacterium Oceanospirillum linum ATCC 11336.</title>
        <authorList>
            <person name="Trachtenberg A.M."/>
            <person name="Carney J.G."/>
            <person name="Linnane J.D."/>
            <person name="Rheaume B.A."/>
            <person name="Pitts N.L."/>
            <person name="Mykles D.L."/>
            <person name="Maclea K.S."/>
        </authorList>
    </citation>
    <scope>NUCLEOTIDE SEQUENCE [LARGE SCALE GENOMIC DNA]</scope>
    <source>
        <strain evidence="4">ATCC 11336</strain>
    </source>
</reference>
<accession>A0A1T1H8P8</accession>
<feature type="chain" id="PRO_5010580183" evidence="2">
    <location>
        <begin position="24"/>
        <end position="188"/>
    </location>
</feature>
<gene>
    <name evidence="4" type="ORF">BTA35_0214635</name>
</gene>